<dbReference type="OrthoDB" id="391548at2"/>
<evidence type="ECO:0000259" key="7">
    <source>
        <dbReference type="Pfam" id="PF02687"/>
    </source>
</evidence>
<feature type="transmembrane region" description="Helical" evidence="6">
    <location>
        <begin position="108"/>
        <end position="134"/>
    </location>
</feature>
<dbReference type="GO" id="GO:0005886">
    <property type="term" value="C:plasma membrane"/>
    <property type="evidence" value="ECO:0007669"/>
    <property type="project" value="UniProtKB-SubCell"/>
</dbReference>
<name>U4KS58_ALTPJ</name>
<evidence type="ECO:0000256" key="2">
    <source>
        <dbReference type="ARBA" id="ARBA00022475"/>
    </source>
</evidence>
<evidence type="ECO:0000256" key="1">
    <source>
        <dbReference type="ARBA" id="ARBA00004651"/>
    </source>
</evidence>
<feature type="transmembrane region" description="Helical" evidence="6">
    <location>
        <begin position="345"/>
        <end position="364"/>
    </location>
</feature>
<reference evidence="8 9" key="1">
    <citation type="journal article" date="2013" name="J. Mol. Microbiol. Biotechnol.">
        <title>Analysis of the Complete Genomes of Acholeplasma brassicae , A. palmae and A. laidlawii and Their Comparison to the Obligate Parasites from ' Candidatus Phytoplasma'.</title>
        <authorList>
            <person name="Kube M."/>
            <person name="Siewert C."/>
            <person name="Migdoll A.M."/>
            <person name="Duduk B."/>
            <person name="Holz S."/>
            <person name="Rabus R."/>
            <person name="Seemuller E."/>
            <person name="Mitrovic J."/>
            <person name="Muller I."/>
            <person name="Buttner C."/>
            <person name="Reinhardt R."/>
        </authorList>
    </citation>
    <scope>NUCLEOTIDE SEQUENCE [LARGE SCALE GENOMIC DNA]</scope>
    <source>
        <strain evidence="8 9">J233</strain>
    </source>
</reference>
<evidence type="ECO:0000256" key="3">
    <source>
        <dbReference type="ARBA" id="ARBA00022692"/>
    </source>
</evidence>
<dbReference type="KEGG" id="apal:BN85411690"/>
<accession>U4KS58</accession>
<feature type="transmembrane region" description="Helical" evidence="6">
    <location>
        <begin position="249"/>
        <end position="271"/>
    </location>
</feature>
<comment type="subcellular location">
    <subcellularLocation>
        <location evidence="1">Cell membrane</location>
        <topology evidence="1">Multi-pass membrane protein</topology>
    </subcellularLocation>
</comment>
<evidence type="ECO:0000256" key="6">
    <source>
        <dbReference type="SAM" id="Phobius"/>
    </source>
</evidence>
<sequence length="379" mass="43260">MISIKDLKKFVGIIIIMFCAVFICNLFLNYRLDLKKIEVYATTNELYDFYKARVATANMVSFVTGACLFLTSITMLFFYIKNYLDVHKNELGILKALGYRNMQISRKFWIFGLSVLLGGTLGYLASFLVIPLFYNIQNKSILLPPVSLTWHLILYVYLVIFPTLAFSLLSIFYTQRKLKSSALSLIKEVPEYTKLVKKTQENESDTFMKDLQKTTLKSKKTLVFFIGFSAFCFSEMIQMSASIKEFSDILMAIITIGIGVVLATTIVILAIESVIKGNLKTIAVMNTFGYSKAECSKSVLDGYKIFAYLGFMLGTLYQYGILSIMVNVVFSKVDSGIVYNFDFKAFIVTFVLFVFTYEILMAFYKYKISKISIKEIMLQ</sequence>
<dbReference type="InterPro" id="IPR038766">
    <property type="entry name" value="Membrane_comp_ABC_pdt"/>
</dbReference>
<feature type="transmembrane region" description="Helical" evidence="6">
    <location>
        <begin position="59"/>
        <end position="80"/>
    </location>
</feature>
<evidence type="ECO:0000256" key="5">
    <source>
        <dbReference type="ARBA" id="ARBA00023136"/>
    </source>
</evidence>
<evidence type="ECO:0000313" key="8">
    <source>
        <dbReference type="EMBL" id="CCV64746.1"/>
    </source>
</evidence>
<dbReference type="Pfam" id="PF02687">
    <property type="entry name" value="FtsX"/>
    <property type="match status" value="2"/>
</dbReference>
<feature type="transmembrane region" description="Helical" evidence="6">
    <location>
        <begin position="222"/>
        <end position="243"/>
    </location>
</feature>
<dbReference type="PANTHER" id="PTHR30287:SF2">
    <property type="entry name" value="BLL1001 PROTEIN"/>
    <property type="match status" value="1"/>
</dbReference>
<keyword evidence="2" id="KW-1003">Cell membrane</keyword>
<feature type="transmembrane region" description="Helical" evidence="6">
    <location>
        <begin position="154"/>
        <end position="173"/>
    </location>
</feature>
<dbReference type="RefSeq" id="WP_030003630.1">
    <property type="nucleotide sequence ID" value="NC_022538.1"/>
</dbReference>
<feature type="domain" description="ABC3 transporter permease C-terminal" evidence="7">
    <location>
        <begin position="254"/>
        <end position="373"/>
    </location>
</feature>
<keyword evidence="9" id="KW-1185">Reference proteome</keyword>
<dbReference type="PANTHER" id="PTHR30287">
    <property type="entry name" value="MEMBRANE COMPONENT OF PREDICTED ABC SUPERFAMILY METABOLITE UPTAKE TRANSPORTER"/>
    <property type="match status" value="1"/>
</dbReference>
<keyword evidence="3 6" id="KW-0812">Transmembrane</keyword>
<dbReference type="InterPro" id="IPR003838">
    <property type="entry name" value="ABC3_permease_C"/>
</dbReference>
<dbReference type="AlphaFoldDB" id="U4KS58"/>
<dbReference type="EMBL" id="FO681347">
    <property type="protein sequence ID" value="CCV64746.1"/>
    <property type="molecule type" value="Genomic_DNA"/>
</dbReference>
<protein>
    <submittedName>
        <fullName evidence="8">ABC transporter, permease</fullName>
    </submittedName>
</protein>
<feature type="transmembrane region" description="Helical" evidence="6">
    <location>
        <begin position="7"/>
        <end position="28"/>
    </location>
</feature>
<proteinExistence type="predicted"/>
<keyword evidence="4 6" id="KW-1133">Transmembrane helix</keyword>
<dbReference type="Proteomes" id="UP000032740">
    <property type="component" value="Chromosome"/>
</dbReference>
<dbReference type="HOGENOM" id="CLU_725440_0_0_14"/>
<gene>
    <name evidence="8" type="ORF">BN85411690</name>
</gene>
<keyword evidence="5 6" id="KW-0472">Membrane</keyword>
<evidence type="ECO:0000313" key="9">
    <source>
        <dbReference type="Proteomes" id="UP000032740"/>
    </source>
</evidence>
<evidence type="ECO:0000256" key="4">
    <source>
        <dbReference type="ARBA" id="ARBA00022989"/>
    </source>
</evidence>
<dbReference type="STRING" id="1318466.BN85411690"/>
<organism evidence="8 9">
    <name type="scientific">Alteracholeplasma palmae (strain ATCC 49389 / J233)</name>
    <name type="common">Acholeplasma palmae</name>
    <dbReference type="NCBI Taxonomy" id="1318466"/>
    <lineage>
        <taxon>Bacteria</taxon>
        <taxon>Bacillati</taxon>
        <taxon>Mycoplasmatota</taxon>
        <taxon>Mollicutes</taxon>
        <taxon>Acholeplasmatales</taxon>
        <taxon>Acholeplasmataceae</taxon>
        <taxon>Acholeplasma</taxon>
    </lineage>
</organism>
<feature type="domain" description="ABC3 transporter permease C-terminal" evidence="7">
    <location>
        <begin position="65"/>
        <end position="168"/>
    </location>
</feature>
<feature type="transmembrane region" description="Helical" evidence="6">
    <location>
        <begin position="305"/>
        <end position="325"/>
    </location>
</feature>